<dbReference type="Proteomes" id="UP000013827">
    <property type="component" value="Unassembled WGS sequence"/>
</dbReference>
<dbReference type="InterPro" id="IPR036086">
    <property type="entry name" value="ParB/Sulfiredoxin_sf"/>
</dbReference>
<keyword evidence="1" id="KW-0472">Membrane</keyword>
<organism evidence="2 3">
    <name type="scientific">Emiliania huxleyi (strain CCMP1516)</name>
    <dbReference type="NCBI Taxonomy" id="280463"/>
    <lineage>
        <taxon>Eukaryota</taxon>
        <taxon>Haptista</taxon>
        <taxon>Haptophyta</taxon>
        <taxon>Prymnesiophyceae</taxon>
        <taxon>Isochrysidales</taxon>
        <taxon>Noelaerhabdaceae</taxon>
        <taxon>Emiliania</taxon>
    </lineage>
</organism>
<dbReference type="GeneID" id="17281205"/>
<keyword evidence="1" id="KW-1133">Transmembrane helix</keyword>
<proteinExistence type="predicted"/>
<dbReference type="SUPFAM" id="SSF110849">
    <property type="entry name" value="ParB/Sulfiredoxin"/>
    <property type="match status" value="1"/>
</dbReference>
<dbReference type="AlphaFoldDB" id="A0A0D3KJJ9"/>
<dbReference type="InterPro" id="IPR014956">
    <property type="entry name" value="ParBc_2"/>
</dbReference>
<reference evidence="2" key="2">
    <citation type="submission" date="2024-10" db="UniProtKB">
        <authorList>
            <consortium name="EnsemblProtists"/>
        </authorList>
    </citation>
    <scope>IDENTIFICATION</scope>
</reference>
<dbReference type="PaxDb" id="2903-EOD35934"/>
<dbReference type="KEGG" id="ehx:EMIHUDRAFT_227039"/>
<protein>
    <recommendedName>
        <fullName evidence="4">ParB/Sulfiredoxin domain-containing protein</fullName>
    </recommendedName>
</protein>
<sequence length="422" mass="46449">MPKTAPIVTANEVVGKAGDEWPSSAPDQEAPKPGRSAFWWEARPLPAQRGSRPRIVLVAVVMIGVFSFLMYSVFRDAPREGRQFPLCPHDLSSVQAGTSCTVAWSALRTKVHPTQVSVGYVWALKHKVEKMYSEESAQERMDGKHIPCIKRGSELYFSDGHHTLSALDSSGFWHLAARDAVTIVVLCDLTALSVADFWATMGEKGFAYLYGRPSGPWTSLPEPLAFSALPSLVVFNNHEPPSFTDDPWRALSGASRKISNQKSCKAAASNTKYCMRAYDRVCNAEKGNSSIFFFEYYWAPAALGYFWNAAWLDPSLWETDLTNRSDYDAFAASVASLPQVRPDTPGLSTADIEEAIKLWFDAAEQLVPLSRSFGARNYVLPAGFLERQTLPGHVAGMAPLQEKDPKCGQAAASCDVPTQIRV</sequence>
<name>A0A0D3KJJ9_EMIH1</name>
<evidence type="ECO:0008006" key="4">
    <source>
        <dbReference type="Google" id="ProtNLM"/>
    </source>
</evidence>
<dbReference type="Gene3D" id="3.90.1530.10">
    <property type="entry name" value="Conserved hypothetical protein from pyrococcus furiosus pfu- 392566-001, ParB domain"/>
    <property type="match status" value="1"/>
</dbReference>
<evidence type="ECO:0000313" key="3">
    <source>
        <dbReference type="Proteomes" id="UP000013827"/>
    </source>
</evidence>
<accession>A0A0D3KJJ9</accession>
<evidence type="ECO:0000313" key="2">
    <source>
        <dbReference type="EnsemblProtists" id="EOD35934"/>
    </source>
</evidence>
<dbReference type="EnsemblProtists" id="EOD35934">
    <property type="protein sequence ID" value="EOD35934"/>
    <property type="gene ID" value="EMIHUDRAFT_227039"/>
</dbReference>
<dbReference type="HOGENOM" id="CLU_651243_0_0_1"/>
<dbReference type="CDD" id="cd16390">
    <property type="entry name" value="ParB_N_Srx_like"/>
    <property type="match status" value="1"/>
</dbReference>
<keyword evidence="1" id="KW-0812">Transmembrane</keyword>
<evidence type="ECO:0000256" key="1">
    <source>
        <dbReference type="SAM" id="Phobius"/>
    </source>
</evidence>
<reference evidence="3" key="1">
    <citation type="journal article" date="2013" name="Nature">
        <title>Pan genome of the phytoplankton Emiliania underpins its global distribution.</title>
        <authorList>
            <person name="Read B.A."/>
            <person name="Kegel J."/>
            <person name="Klute M.J."/>
            <person name="Kuo A."/>
            <person name="Lefebvre S.C."/>
            <person name="Maumus F."/>
            <person name="Mayer C."/>
            <person name="Miller J."/>
            <person name="Monier A."/>
            <person name="Salamov A."/>
            <person name="Young J."/>
            <person name="Aguilar M."/>
            <person name="Claverie J.M."/>
            <person name="Frickenhaus S."/>
            <person name="Gonzalez K."/>
            <person name="Herman E.K."/>
            <person name="Lin Y.C."/>
            <person name="Napier J."/>
            <person name="Ogata H."/>
            <person name="Sarno A.F."/>
            <person name="Shmutz J."/>
            <person name="Schroeder D."/>
            <person name="de Vargas C."/>
            <person name="Verret F."/>
            <person name="von Dassow P."/>
            <person name="Valentin K."/>
            <person name="Van de Peer Y."/>
            <person name="Wheeler G."/>
            <person name="Dacks J.B."/>
            <person name="Delwiche C.F."/>
            <person name="Dyhrman S.T."/>
            <person name="Glockner G."/>
            <person name="John U."/>
            <person name="Richards T."/>
            <person name="Worden A.Z."/>
            <person name="Zhang X."/>
            <person name="Grigoriev I.V."/>
            <person name="Allen A.E."/>
            <person name="Bidle K."/>
            <person name="Borodovsky M."/>
            <person name="Bowler C."/>
            <person name="Brownlee C."/>
            <person name="Cock J.M."/>
            <person name="Elias M."/>
            <person name="Gladyshev V.N."/>
            <person name="Groth M."/>
            <person name="Guda C."/>
            <person name="Hadaegh A."/>
            <person name="Iglesias-Rodriguez M.D."/>
            <person name="Jenkins J."/>
            <person name="Jones B.M."/>
            <person name="Lawson T."/>
            <person name="Leese F."/>
            <person name="Lindquist E."/>
            <person name="Lobanov A."/>
            <person name="Lomsadze A."/>
            <person name="Malik S.B."/>
            <person name="Marsh M.E."/>
            <person name="Mackinder L."/>
            <person name="Mock T."/>
            <person name="Mueller-Roeber B."/>
            <person name="Pagarete A."/>
            <person name="Parker M."/>
            <person name="Probert I."/>
            <person name="Quesneville H."/>
            <person name="Raines C."/>
            <person name="Rensing S.A."/>
            <person name="Riano-Pachon D.M."/>
            <person name="Richier S."/>
            <person name="Rokitta S."/>
            <person name="Shiraiwa Y."/>
            <person name="Soanes D.M."/>
            <person name="van der Giezen M."/>
            <person name="Wahlund T.M."/>
            <person name="Williams B."/>
            <person name="Wilson W."/>
            <person name="Wolfe G."/>
            <person name="Wurch L.L."/>
        </authorList>
    </citation>
    <scope>NUCLEOTIDE SEQUENCE</scope>
</reference>
<dbReference type="RefSeq" id="XP_005788363.1">
    <property type="nucleotide sequence ID" value="XM_005788306.1"/>
</dbReference>
<feature type="transmembrane region" description="Helical" evidence="1">
    <location>
        <begin position="55"/>
        <end position="74"/>
    </location>
</feature>
<keyword evidence="3" id="KW-1185">Reference proteome</keyword>
<dbReference type="eggNOG" id="ENOG502SXVD">
    <property type="taxonomic scope" value="Eukaryota"/>
</dbReference>
<dbReference type="Pfam" id="PF08857">
    <property type="entry name" value="ParBc_2"/>
    <property type="match status" value="1"/>
</dbReference>